<proteinExistence type="predicted"/>
<sequence>MADCASTSKDEAAEFESITVETNTSFTNKELISMLNRDLLSKIKPEAEFAAKILTNTLEKEYFKPLRSFRCLDMTKRRHYISWKQLVADTCGTNARQVEAKAKIVYQHILQYFWSFVALKFSATDASSDITGIGVQKMTDCVDEAEKQAIRHHAGWA</sequence>
<feature type="non-terminal residue" evidence="1">
    <location>
        <position position="1"/>
    </location>
</feature>
<dbReference type="EMBL" id="CACRXK020007240">
    <property type="protein sequence ID" value="CAB4011700.1"/>
    <property type="molecule type" value="Genomic_DNA"/>
</dbReference>
<dbReference type="AlphaFoldDB" id="A0A6S7I745"/>
<name>A0A6S7I745_PARCT</name>
<keyword evidence="2" id="KW-1185">Reference proteome</keyword>
<accession>A0A6S7I745</accession>
<evidence type="ECO:0000313" key="2">
    <source>
        <dbReference type="Proteomes" id="UP001152795"/>
    </source>
</evidence>
<comment type="caution">
    <text evidence="1">The sequence shown here is derived from an EMBL/GenBank/DDBJ whole genome shotgun (WGS) entry which is preliminary data.</text>
</comment>
<organism evidence="1 2">
    <name type="scientific">Paramuricea clavata</name>
    <name type="common">Red gorgonian</name>
    <name type="synonym">Violescent sea-whip</name>
    <dbReference type="NCBI Taxonomy" id="317549"/>
    <lineage>
        <taxon>Eukaryota</taxon>
        <taxon>Metazoa</taxon>
        <taxon>Cnidaria</taxon>
        <taxon>Anthozoa</taxon>
        <taxon>Octocorallia</taxon>
        <taxon>Malacalcyonacea</taxon>
        <taxon>Plexauridae</taxon>
        <taxon>Paramuricea</taxon>
    </lineage>
</organism>
<reference evidence="1" key="1">
    <citation type="submission" date="2020-04" db="EMBL/GenBank/DDBJ databases">
        <authorList>
            <person name="Alioto T."/>
            <person name="Alioto T."/>
            <person name="Gomez Garrido J."/>
        </authorList>
    </citation>
    <scope>NUCLEOTIDE SEQUENCE</scope>
    <source>
        <strain evidence="1">A484AB</strain>
    </source>
</reference>
<dbReference type="Proteomes" id="UP001152795">
    <property type="component" value="Unassembled WGS sequence"/>
</dbReference>
<evidence type="ECO:0000313" key="1">
    <source>
        <dbReference type="EMBL" id="CAB4011700.1"/>
    </source>
</evidence>
<protein>
    <submittedName>
        <fullName evidence="1">Uncharacterized protein</fullName>
    </submittedName>
</protein>
<gene>
    <name evidence="1" type="ORF">PACLA_8A007496</name>
</gene>